<feature type="transmembrane region" description="Helical" evidence="1">
    <location>
        <begin position="94"/>
        <end position="114"/>
    </location>
</feature>
<organism evidence="2 3">
    <name type="scientific">Oryzomicrobium terrae</name>
    <dbReference type="NCBI Taxonomy" id="1735038"/>
    <lineage>
        <taxon>Bacteria</taxon>
        <taxon>Pseudomonadati</taxon>
        <taxon>Pseudomonadota</taxon>
        <taxon>Betaproteobacteria</taxon>
        <taxon>Rhodocyclales</taxon>
        <taxon>Rhodocyclaceae</taxon>
        <taxon>Oryzomicrobium</taxon>
    </lineage>
</organism>
<dbReference type="InterPro" id="IPR018643">
    <property type="entry name" value="DUF2069_membrane"/>
</dbReference>
<dbReference type="KEGG" id="otr:OTERR_07830"/>
<accession>A0A5C1E6Q9</accession>
<keyword evidence="3" id="KW-1185">Reference proteome</keyword>
<evidence type="ECO:0000313" key="2">
    <source>
        <dbReference type="EMBL" id="QEL64259.1"/>
    </source>
</evidence>
<dbReference type="RefSeq" id="WP_149424933.1">
    <property type="nucleotide sequence ID" value="NZ_CP022579.1"/>
</dbReference>
<name>A0A5C1E6Q9_9RHOO</name>
<feature type="transmembrane region" description="Helical" evidence="1">
    <location>
        <begin position="42"/>
        <end position="59"/>
    </location>
</feature>
<keyword evidence="1" id="KW-0472">Membrane</keyword>
<evidence type="ECO:0000313" key="3">
    <source>
        <dbReference type="Proteomes" id="UP000323671"/>
    </source>
</evidence>
<dbReference type="Pfam" id="PF09842">
    <property type="entry name" value="DUF2069"/>
    <property type="match status" value="1"/>
</dbReference>
<dbReference type="Proteomes" id="UP000323671">
    <property type="component" value="Chromosome"/>
</dbReference>
<protein>
    <recommendedName>
        <fullName evidence="4">Transmembrane protein</fullName>
    </recommendedName>
</protein>
<feature type="transmembrane region" description="Helical" evidence="1">
    <location>
        <begin position="66"/>
        <end position="82"/>
    </location>
</feature>
<keyword evidence="1" id="KW-0812">Transmembrane</keyword>
<reference evidence="2 3" key="1">
    <citation type="submission" date="2017-07" db="EMBL/GenBank/DDBJ databases">
        <title>Complete genome sequence of Oryzomicrobium terrae TPP412.</title>
        <authorList>
            <person name="Chiu L.-W."/>
            <person name="Lo K.-J."/>
            <person name="Tsai Y.-M."/>
            <person name="Lin S.-S."/>
            <person name="Kuo C.-H."/>
            <person name="Liu C.-T."/>
        </authorList>
    </citation>
    <scope>NUCLEOTIDE SEQUENCE [LARGE SCALE GENOMIC DNA]</scope>
    <source>
        <strain evidence="2 3">TPP412</strain>
    </source>
</reference>
<gene>
    <name evidence="2" type="ORF">OTERR_07830</name>
</gene>
<dbReference type="AlphaFoldDB" id="A0A5C1E6Q9"/>
<evidence type="ECO:0008006" key="4">
    <source>
        <dbReference type="Google" id="ProtNLM"/>
    </source>
</evidence>
<keyword evidence="1" id="KW-1133">Transmembrane helix</keyword>
<proteinExistence type="predicted"/>
<evidence type="ECO:0000256" key="1">
    <source>
        <dbReference type="SAM" id="Phobius"/>
    </source>
</evidence>
<feature type="transmembrane region" description="Helical" evidence="1">
    <location>
        <begin position="12"/>
        <end position="30"/>
    </location>
</feature>
<sequence>MTPQQQASVRLSSLAASVGLIGLIFLGLYWEMAGAPIHPGGSWMVLKVAPLLFAVFGILRGKRYTYQWSSLLALLYLMEGLVRATSDQSPTSRAFAWGEVVLACLYFGGAVAYARLTRGPKPLKPAKAG</sequence>
<dbReference type="EMBL" id="CP022579">
    <property type="protein sequence ID" value="QEL64259.1"/>
    <property type="molecule type" value="Genomic_DNA"/>
</dbReference>